<evidence type="ECO:0000256" key="2">
    <source>
        <dbReference type="ARBA" id="ARBA00023002"/>
    </source>
</evidence>
<keyword evidence="3" id="KW-0520">NAD</keyword>
<dbReference type="Proteomes" id="UP001242288">
    <property type="component" value="Unassembled WGS sequence"/>
</dbReference>
<dbReference type="InterPro" id="IPR036291">
    <property type="entry name" value="NAD(P)-bd_dom_sf"/>
</dbReference>
<evidence type="ECO:0000256" key="1">
    <source>
        <dbReference type="ARBA" id="ARBA00022857"/>
    </source>
</evidence>
<evidence type="ECO:0000313" key="7">
    <source>
        <dbReference type="EMBL" id="MCX4147363.1"/>
    </source>
</evidence>
<accession>A0AAP5BCV2</accession>
<evidence type="ECO:0000313" key="8">
    <source>
        <dbReference type="EMBL" id="MDQ6409186.1"/>
    </source>
</evidence>
<dbReference type="PANTHER" id="PTHR10996:SF178">
    <property type="entry name" value="2-HYDROXYACID DEHYDROGENASE YGL185C-RELATED"/>
    <property type="match status" value="1"/>
</dbReference>
<evidence type="ECO:0000256" key="3">
    <source>
        <dbReference type="ARBA" id="ARBA00023027"/>
    </source>
</evidence>
<dbReference type="SUPFAM" id="SSF51735">
    <property type="entry name" value="NAD(P)-binding Rossmann-fold domains"/>
    <property type="match status" value="1"/>
</dbReference>
<proteinExistence type="inferred from homology"/>
<dbReference type="AlphaFoldDB" id="A0AAP5BCV2"/>
<dbReference type="EMBL" id="JAPKHW010000014">
    <property type="protein sequence ID" value="MCX4147363.1"/>
    <property type="molecule type" value="Genomic_DNA"/>
</dbReference>
<evidence type="ECO:0000256" key="4">
    <source>
        <dbReference type="RuleBase" id="RU003719"/>
    </source>
</evidence>
<dbReference type="Pfam" id="PF00389">
    <property type="entry name" value="2-Hacid_dh"/>
    <property type="match status" value="1"/>
</dbReference>
<dbReference type="InterPro" id="IPR029752">
    <property type="entry name" value="D-isomer_DH_CS1"/>
</dbReference>
<dbReference type="GO" id="GO:0051287">
    <property type="term" value="F:NAD binding"/>
    <property type="evidence" value="ECO:0007669"/>
    <property type="project" value="InterPro"/>
</dbReference>
<keyword evidence="1" id="KW-0521">NADP</keyword>
<evidence type="ECO:0000313" key="10">
    <source>
        <dbReference type="Proteomes" id="UP001242288"/>
    </source>
</evidence>
<feature type="domain" description="D-isomer specific 2-hydroxyacid dehydrogenase NAD-binding" evidence="6">
    <location>
        <begin position="108"/>
        <end position="279"/>
    </location>
</feature>
<dbReference type="FunFam" id="3.40.50.720:FF:000213">
    <property type="entry name" value="Putative 2-hydroxyacid dehydrogenase"/>
    <property type="match status" value="1"/>
</dbReference>
<dbReference type="InterPro" id="IPR006140">
    <property type="entry name" value="D-isomer_DH_NAD-bd"/>
</dbReference>
<dbReference type="SUPFAM" id="SSF52283">
    <property type="entry name" value="Formate/glycerate dehydrogenase catalytic domain-like"/>
    <property type="match status" value="1"/>
</dbReference>
<protein>
    <submittedName>
        <fullName evidence="8">2-hydroxyacid dehydrogenase</fullName>
    </submittedName>
</protein>
<dbReference type="PANTHER" id="PTHR10996">
    <property type="entry name" value="2-HYDROXYACID DEHYDROGENASE-RELATED"/>
    <property type="match status" value="1"/>
</dbReference>
<name>A0AAP5BCV2_9BURK</name>
<dbReference type="InterPro" id="IPR050223">
    <property type="entry name" value="D-isomer_2-hydroxyacid_DH"/>
</dbReference>
<gene>
    <name evidence="8" type="ORF">NIE36_18490</name>
    <name evidence="7" type="ORF">OSB80_18545</name>
</gene>
<keyword evidence="2 4" id="KW-0560">Oxidoreductase</keyword>
<dbReference type="PROSITE" id="PS00065">
    <property type="entry name" value="D_2_HYDROXYACID_DH_1"/>
    <property type="match status" value="1"/>
</dbReference>
<dbReference type="GO" id="GO:0030267">
    <property type="term" value="F:glyoxylate reductase (NADPH) activity"/>
    <property type="evidence" value="ECO:0007669"/>
    <property type="project" value="TreeGrafter"/>
</dbReference>
<dbReference type="Gene3D" id="3.40.50.720">
    <property type="entry name" value="NAD(P)-binding Rossmann-like Domain"/>
    <property type="match status" value="2"/>
</dbReference>
<dbReference type="EMBL" id="JAMXWF010000014">
    <property type="protein sequence ID" value="MDQ6409186.1"/>
    <property type="molecule type" value="Genomic_DNA"/>
</dbReference>
<dbReference type="Pfam" id="PF02826">
    <property type="entry name" value="2-Hacid_dh_C"/>
    <property type="match status" value="1"/>
</dbReference>
<reference evidence="8" key="1">
    <citation type="submission" date="2022-06" db="EMBL/GenBank/DDBJ databases">
        <title>PHB producers.</title>
        <authorList>
            <person name="Besaury L."/>
        </authorList>
    </citation>
    <scope>NUCLEOTIDE SEQUENCE</scope>
    <source>
        <strain evidence="8 9">SEWS6</strain>
    </source>
</reference>
<evidence type="ECO:0000259" key="5">
    <source>
        <dbReference type="Pfam" id="PF00389"/>
    </source>
</evidence>
<dbReference type="GO" id="GO:0005829">
    <property type="term" value="C:cytosol"/>
    <property type="evidence" value="ECO:0007669"/>
    <property type="project" value="TreeGrafter"/>
</dbReference>
<keyword evidence="9" id="KW-1185">Reference proteome</keyword>
<organism evidence="8 10">
    <name type="scientific">Paraburkholderia madseniana</name>
    <dbReference type="NCBI Taxonomy" id="2599607"/>
    <lineage>
        <taxon>Bacteria</taxon>
        <taxon>Pseudomonadati</taxon>
        <taxon>Pseudomonadota</taxon>
        <taxon>Betaproteobacteria</taxon>
        <taxon>Burkholderiales</taxon>
        <taxon>Burkholderiaceae</taxon>
        <taxon>Paraburkholderia</taxon>
    </lineage>
</organism>
<dbReference type="CDD" id="cd12156">
    <property type="entry name" value="HPPR"/>
    <property type="match status" value="1"/>
</dbReference>
<comment type="caution">
    <text evidence="8">The sequence shown here is derived from an EMBL/GenBank/DDBJ whole genome shotgun (WGS) entry which is preliminary data.</text>
</comment>
<dbReference type="InterPro" id="IPR006139">
    <property type="entry name" value="D-isomer_2_OHA_DH_cat_dom"/>
</dbReference>
<sequence>MKPSLLVLIPLKDASRANVETAFHVVYAPDASQRAAAIATHGETIRAVLTNGTTGLTAAEIDRMPQLEFVSALGAGYENLAVDHARSRDIVLVNGAGTNDHCVADHAFALLLAVVRDVPQLDQATRKGAWRDTLPMHPNVSGKRLGIVGLGNIGEKVARRGGGFDMEIGYHNRKPREGSPLRYFDNVQGLAHWCDFLVVATPGGGGTRHLINKAVLDALGPDGFVVNVSRGSVVDTAALADALAAGTIAGAGLDVYEGEPHPPEALLTLRNVVLTPHVGGRSPEAIAASVDNFLTNARRHFAGDAVLTPI</sequence>
<evidence type="ECO:0000313" key="9">
    <source>
        <dbReference type="Proteomes" id="UP001209412"/>
    </source>
</evidence>
<evidence type="ECO:0000259" key="6">
    <source>
        <dbReference type="Pfam" id="PF02826"/>
    </source>
</evidence>
<comment type="similarity">
    <text evidence="4">Belongs to the D-isomer specific 2-hydroxyacid dehydrogenase family.</text>
</comment>
<dbReference type="GO" id="GO:0016618">
    <property type="term" value="F:hydroxypyruvate reductase [NAD(P)H] activity"/>
    <property type="evidence" value="ECO:0007669"/>
    <property type="project" value="TreeGrafter"/>
</dbReference>
<dbReference type="RefSeq" id="WP_266258794.1">
    <property type="nucleotide sequence ID" value="NZ_JAMXWF010000014.1"/>
</dbReference>
<feature type="domain" description="D-isomer specific 2-hydroxyacid dehydrogenase catalytic" evidence="5">
    <location>
        <begin position="11"/>
        <end position="307"/>
    </location>
</feature>
<dbReference type="Proteomes" id="UP001209412">
    <property type="component" value="Unassembled WGS sequence"/>
</dbReference>